<organism evidence="2">
    <name type="scientific">hydrothermal vent metagenome</name>
    <dbReference type="NCBI Taxonomy" id="652676"/>
    <lineage>
        <taxon>unclassified sequences</taxon>
        <taxon>metagenomes</taxon>
        <taxon>ecological metagenomes</taxon>
    </lineage>
</organism>
<dbReference type="InterPro" id="IPR029063">
    <property type="entry name" value="SAM-dependent_MTases_sf"/>
</dbReference>
<accession>A0A3B1C677</accession>
<dbReference type="PROSITE" id="PS51608">
    <property type="entry name" value="SAM_MT_UBIE"/>
    <property type="match status" value="1"/>
</dbReference>
<dbReference type="SUPFAM" id="SSF53335">
    <property type="entry name" value="S-adenosyl-L-methionine-dependent methyltransferases"/>
    <property type="match status" value="1"/>
</dbReference>
<dbReference type="EMBL" id="UOGE01000052">
    <property type="protein sequence ID" value="VAX20133.1"/>
    <property type="molecule type" value="Genomic_DNA"/>
</dbReference>
<feature type="domain" description="Methyltransferase" evidence="1">
    <location>
        <begin position="50"/>
        <end position="144"/>
    </location>
</feature>
<dbReference type="Pfam" id="PF13649">
    <property type="entry name" value="Methyltransf_25"/>
    <property type="match status" value="1"/>
</dbReference>
<sequence>MFEGDEYKQKIQSSFDLASHGYDSPGLRFFSSSAAHLVETLNLNGNENLIDIATGTGHVAIRAAEALKGGAVVGVDLSEGMLGVARRKADEKSLPNVTFRRLDFEKMDFEENSFDVACCAFGLFFLDDMARGLARISKVVKPGGKVALASFTKSMMEPLSQKALDMLETYGIKPPALSWKKLDTPEKINDLIDATKLGDVKIESKQIGYYLKDSGQWWEILWNSGYRGLLNQLDENDLMRFKRDHLKEVDQLAGGDGIWLDVEALYAVATNS</sequence>
<dbReference type="AlphaFoldDB" id="A0A3B1C677"/>
<evidence type="ECO:0000259" key="1">
    <source>
        <dbReference type="Pfam" id="PF13649"/>
    </source>
</evidence>
<dbReference type="InterPro" id="IPR004033">
    <property type="entry name" value="UbiE/COQ5_MeTrFase"/>
</dbReference>
<name>A0A3B1C677_9ZZZZ</name>
<dbReference type="Gene3D" id="3.40.50.150">
    <property type="entry name" value="Vaccinia Virus protein VP39"/>
    <property type="match status" value="1"/>
</dbReference>
<dbReference type="InterPro" id="IPR041698">
    <property type="entry name" value="Methyltransf_25"/>
</dbReference>
<proteinExistence type="predicted"/>
<dbReference type="GO" id="GO:0008168">
    <property type="term" value="F:methyltransferase activity"/>
    <property type="evidence" value="ECO:0007669"/>
    <property type="project" value="InterPro"/>
</dbReference>
<dbReference type="CDD" id="cd02440">
    <property type="entry name" value="AdoMet_MTases"/>
    <property type="match status" value="1"/>
</dbReference>
<gene>
    <name evidence="2" type="ORF">MNBD_NITROSPINAE02-1218</name>
</gene>
<evidence type="ECO:0000313" key="2">
    <source>
        <dbReference type="EMBL" id="VAX20133.1"/>
    </source>
</evidence>
<protein>
    <recommendedName>
        <fullName evidence="1">Methyltransferase domain-containing protein</fullName>
    </recommendedName>
</protein>
<reference evidence="2" key="1">
    <citation type="submission" date="2018-06" db="EMBL/GenBank/DDBJ databases">
        <authorList>
            <person name="Zhirakovskaya E."/>
        </authorList>
    </citation>
    <scope>NUCLEOTIDE SEQUENCE</scope>
</reference>
<dbReference type="PANTHER" id="PTHR43591">
    <property type="entry name" value="METHYLTRANSFERASE"/>
    <property type="match status" value="1"/>
</dbReference>